<dbReference type="Proteomes" id="UP000028705">
    <property type="component" value="Unassembled WGS sequence"/>
</dbReference>
<keyword evidence="3" id="KW-1185">Reference proteome</keyword>
<evidence type="ECO:0000313" key="3">
    <source>
        <dbReference type="Proteomes" id="UP000028705"/>
    </source>
</evidence>
<proteinExistence type="predicted"/>
<evidence type="ECO:0000256" key="1">
    <source>
        <dbReference type="SAM" id="Phobius"/>
    </source>
</evidence>
<keyword evidence="1" id="KW-1133">Transmembrane helix</keyword>
<reference evidence="2 3" key="1">
    <citation type="submission" date="2014-07" db="EMBL/GenBank/DDBJ databases">
        <title>Genome of Chryseobacterium soli DSM 19298.</title>
        <authorList>
            <person name="Stropko S.J."/>
            <person name="Pipes S.E."/>
            <person name="Newman J."/>
        </authorList>
    </citation>
    <scope>NUCLEOTIDE SEQUENCE [LARGE SCALE GENOMIC DNA]</scope>
    <source>
        <strain evidence="2 3">DSM 19298</strain>
    </source>
</reference>
<organism evidence="2 3">
    <name type="scientific">Chryseobacterium soli</name>
    <dbReference type="NCBI Taxonomy" id="445961"/>
    <lineage>
        <taxon>Bacteria</taxon>
        <taxon>Pseudomonadati</taxon>
        <taxon>Bacteroidota</taxon>
        <taxon>Flavobacteriia</taxon>
        <taxon>Flavobacteriales</taxon>
        <taxon>Weeksellaceae</taxon>
        <taxon>Chryseobacterium group</taxon>
        <taxon>Chryseobacterium</taxon>
    </lineage>
</organism>
<feature type="transmembrane region" description="Helical" evidence="1">
    <location>
        <begin position="59"/>
        <end position="82"/>
    </location>
</feature>
<accession>A0A086A4C2</accession>
<dbReference type="AlphaFoldDB" id="A0A086A4C2"/>
<dbReference type="EMBL" id="JPRH01000006">
    <property type="protein sequence ID" value="KFF11536.1"/>
    <property type="molecule type" value="Genomic_DNA"/>
</dbReference>
<comment type="caution">
    <text evidence="2">The sequence shown here is derived from an EMBL/GenBank/DDBJ whole genome shotgun (WGS) entry which is preliminary data.</text>
</comment>
<keyword evidence="1" id="KW-0472">Membrane</keyword>
<dbReference type="STRING" id="445961.IW15_15085"/>
<name>A0A086A4C2_9FLAO</name>
<keyword evidence="1" id="KW-0812">Transmembrane</keyword>
<feature type="transmembrane region" description="Helical" evidence="1">
    <location>
        <begin position="21"/>
        <end position="39"/>
    </location>
</feature>
<dbReference type="RefSeq" id="WP_034712683.1">
    <property type="nucleotide sequence ID" value="NZ_JPRH01000006.1"/>
</dbReference>
<evidence type="ECO:0000313" key="2">
    <source>
        <dbReference type="EMBL" id="KFF11536.1"/>
    </source>
</evidence>
<sequence length="126" mass="15341">MMKILKNNNLRKWWFKRRAKYNIGLLISGFISFNLYWFLGELLIFPHDESFDVTLFTIFFQSIAYFVFILIVNVFYTFGYFVDKYFNKNNSEEFRVKLFNSGFGVSMFIPFLIPILIVVQYFIEYY</sequence>
<feature type="transmembrane region" description="Helical" evidence="1">
    <location>
        <begin position="103"/>
        <end position="123"/>
    </location>
</feature>
<gene>
    <name evidence="2" type="ORF">IW15_15085</name>
</gene>
<protein>
    <submittedName>
        <fullName evidence="2">Uncharacterized protein</fullName>
    </submittedName>
</protein>
<dbReference type="eggNOG" id="ENOG502ZWVH">
    <property type="taxonomic scope" value="Bacteria"/>
</dbReference>
<dbReference type="OrthoDB" id="798410at2"/>